<protein>
    <submittedName>
        <fullName evidence="1">Uncharacterized protein</fullName>
    </submittedName>
</protein>
<dbReference type="EMBL" id="SDMP01000014">
    <property type="protein sequence ID" value="RYR16451.1"/>
    <property type="molecule type" value="Genomic_DNA"/>
</dbReference>
<sequence>MLPAKTTLLEKRQHRQMTVLLVLCRLPSTFCRHREEALVDLLGSAQFKPGSLEQDTDDSRIASPAAKSKVSAFSFIVSPPSRALNPPLHPNFDNVTQVFNFNYKPLTPYEGLTVQDGGEVRRWQRTVLLYFQIRGSKVPRLDSKIPNFLNLPFGGLVYTISFCIFQMVKEGVCCSQEVRAVERRVLLETLAGQLP</sequence>
<proteinExistence type="predicted"/>
<gene>
    <name evidence="1" type="ORF">Ahy_B04g073478</name>
</gene>
<name>A0A444ZQG9_ARAHY</name>
<accession>A0A444ZQG9</accession>
<evidence type="ECO:0000313" key="1">
    <source>
        <dbReference type="EMBL" id="RYR16451.1"/>
    </source>
</evidence>
<comment type="caution">
    <text evidence="1">The sequence shown here is derived from an EMBL/GenBank/DDBJ whole genome shotgun (WGS) entry which is preliminary data.</text>
</comment>
<keyword evidence="2" id="KW-1185">Reference proteome</keyword>
<dbReference type="Proteomes" id="UP000289738">
    <property type="component" value="Chromosome B04"/>
</dbReference>
<organism evidence="1 2">
    <name type="scientific">Arachis hypogaea</name>
    <name type="common">Peanut</name>
    <dbReference type="NCBI Taxonomy" id="3818"/>
    <lineage>
        <taxon>Eukaryota</taxon>
        <taxon>Viridiplantae</taxon>
        <taxon>Streptophyta</taxon>
        <taxon>Embryophyta</taxon>
        <taxon>Tracheophyta</taxon>
        <taxon>Spermatophyta</taxon>
        <taxon>Magnoliopsida</taxon>
        <taxon>eudicotyledons</taxon>
        <taxon>Gunneridae</taxon>
        <taxon>Pentapetalae</taxon>
        <taxon>rosids</taxon>
        <taxon>fabids</taxon>
        <taxon>Fabales</taxon>
        <taxon>Fabaceae</taxon>
        <taxon>Papilionoideae</taxon>
        <taxon>50 kb inversion clade</taxon>
        <taxon>dalbergioids sensu lato</taxon>
        <taxon>Dalbergieae</taxon>
        <taxon>Pterocarpus clade</taxon>
        <taxon>Arachis</taxon>
    </lineage>
</organism>
<evidence type="ECO:0000313" key="2">
    <source>
        <dbReference type="Proteomes" id="UP000289738"/>
    </source>
</evidence>
<dbReference type="AlphaFoldDB" id="A0A444ZQG9"/>
<reference evidence="1 2" key="1">
    <citation type="submission" date="2019-01" db="EMBL/GenBank/DDBJ databases">
        <title>Sequencing of cultivated peanut Arachis hypogaea provides insights into genome evolution and oil improvement.</title>
        <authorList>
            <person name="Chen X."/>
        </authorList>
    </citation>
    <scope>NUCLEOTIDE SEQUENCE [LARGE SCALE GENOMIC DNA]</scope>
    <source>
        <strain evidence="2">cv. Fuhuasheng</strain>
        <tissue evidence="1">Leaves</tissue>
    </source>
</reference>